<protein>
    <submittedName>
        <fullName evidence="2">Uncharacterized protein</fullName>
    </submittedName>
</protein>
<keyword evidence="3" id="KW-1185">Reference proteome</keyword>
<keyword evidence="1" id="KW-1133">Transmembrane helix</keyword>
<gene>
    <name evidence="2" type="ORF">SAMN06295973_3233</name>
</gene>
<evidence type="ECO:0000313" key="3">
    <source>
        <dbReference type="Proteomes" id="UP000190827"/>
    </source>
</evidence>
<keyword evidence="1" id="KW-0472">Membrane</keyword>
<organism evidence="2 3">
    <name type="scientific">Plantibacter cousiniae</name>
    <name type="common">nom. nud.</name>
    <dbReference type="NCBI Taxonomy" id="199709"/>
    <lineage>
        <taxon>Bacteria</taxon>
        <taxon>Bacillati</taxon>
        <taxon>Actinomycetota</taxon>
        <taxon>Actinomycetes</taxon>
        <taxon>Micrococcales</taxon>
        <taxon>Microbacteriaceae</taxon>
        <taxon>Plantibacter</taxon>
    </lineage>
</organism>
<reference evidence="2 3" key="1">
    <citation type="submission" date="2017-02" db="EMBL/GenBank/DDBJ databases">
        <authorList>
            <person name="Varghese N."/>
            <person name="Submissions S."/>
        </authorList>
    </citation>
    <scope>NUCLEOTIDE SEQUENCE [LARGE SCALE GENOMIC DNA]</scope>
    <source>
        <strain evidence="2 3">VKM Ac-1787</strain>
    </source>
</reference>
<sequence>MRGIAAGILFLIAGILAPLGEGIPMLLVLAAAALGYFALLLAFPPVASVEKHRRMSGTQAAR</sequence>
<keyword evidence="1" id="KW-0812">Transmembrane</keyword>
<proteinExistence type="predicted"/>
<dbReference type="Proteomes" id="UP000190827">
    <property type="component" value="Unassembled WGS sequence"/>
</dbReference>
<feature type="transmembrane region" description="Helical" evidence="1">
    <location>
        <begin position="26"/>
        <end position="47"/>
    </location>
</feature>
<accession>A0ABY1LQY6</accession>
<dbReference type="EMBL" id="FUZO01000002">
    <property type="protein sequence ID" value="SKC70759.1"/>
    <property type="molecule type" value="Genomic_DNA"/>
</dbReference>
<evidence type="ECO:0000313" key="2">
    <source>
        <dbReference type="EMBL" id="SKC70759.1"/>
    </source>
</evidence>
<name>A0ABY1LQY6_9MICO</name>
<evidence type="ECO:0000256" key="1">
    <source>
        <dbReference type="SAM" id="Phobius"/>
    </source>
</evidence>
<comment type="caution">
    <text evidence="2">The sequence shown here is derived from an EMBL/GenBank/DDBJ whole genome shotgun (WGS) entry which is preliminary data.</text>
</comment>